<evidence type="ECO:0000313" key="1">
    <source>
        <dbReference type="EMBL" id="ANG65988.1"/>
    </source>
</evidence>
<evidence type="ECO:0000313" key="2">
    <source>
        <dbReference type="Proteomes" id="UP000019147"/>
    </source>
</evidence>
<reference evidence="1 2" key="1">
    <citation type="journal article" date="2014" name="Syst. Appl. Microbiol.">
        <title>Evidence for the existence of two new members of the family Chlamydiaceae and proposal of Chlamydia avium sp. nov. and Chlamydia gallinacea sp. nov.</title>
        <authorList>
            <person name="Sachse K."/>
            <person name="Laroucau K."/>
            <person name="Riege K."/>
            <person name="Wehner S."/>
            <person name="Dilcher M."/>
            <person name="Creasy H.H."/>
            <person name="Weidmann M."/>
            <person name="Myers G."/>
            <person name="Vorimore F."/>
            <person name="Vicari N."/>
            <person name="Magnino S."/>
            <person name="Liebler-Tenorio E."/>
            <person name="Ruettger A."/>
            <person name="Bavoil P.M."/>
            <person name="Hufert F.T."/>
            <person name="Rossello-Mora R."/>
            <person name="Marz M."/>
        </authorList>
    </citation>
    <scope>NUCLEOTIDE SEQUENCE [LARGE SCALE GENOMIC DNA]</scope>
    <source>
        <strain evidence="1 2">08-1274/3</strain>
    </source>
</reference>
<accession>A0A173DYH7</accession>
<dbReference type="STRING" id="1143323.M787_001460"/>
<dbReference type="AlphaFoldDB" id="A0A173DYH7"/>
<gene>
    <name evidence="1" type="ORF">M787_001460</name>
</gene>
<dbReference type="Proteomes" id="UP000019147">
    <property type="component" value="Chromosome"/>
</dbReference>
<dbReference type="KEGG" id="cgz:M787_001460"/>
<proteinExistence type="predicted"/>
<protein>
    <submittedName>
        <fullName evidence="1">Uncharacterized protein</fullName>
    </submittedName>
</protein>
<organism evidence="1 2">
    <name type="scientific">Chlamydia gallinacea 08-1274/3</name>
    <dbReference type="NCBI Taxonomy" id="1143323"/>
    <lineage>
        <taxon>Bacteria</taxon>
        <taxon>Pseudomonadati</taxon>
        <taxon>Chlamydiota</taxon>
        <taxon>Chlamydiia</taxon>
        <taxon>Chlamydiales</taxon>
        <taxon>Chlamydiaceae</taxon>
        <taxon>Chlamydia/Chlamydophila group</taxon>
        <taxon>Chlamydia</taxon>
    </lineage>
</organism>
<dbReference type="RefSeq" id="WP_021828689.1">
    <property type="nucleotide sequence ID" value="NZ_CP015840.1"/>
</dbReference>
<name>A0A173DYH7_9CHLA</name>
<dbReference type="EMBL" id="CP015840">
    <property type="protein sequence ID" value="ANG65988.1"/>
    <property type="molecule type" value="Genomic_DNA"/>
</dbReference>
<sequence>MNYDHFDASKAEEEQDLLEEFLSCSEEALSLDKYQETGVYVEEDKDAGDLLIVLGESILKGVIRQFYISNDNYAYTRSCLRGDWELWFTIPPKAIQSKQCDFNTLLEPDFLLTTDVETFINAPEDFPKGSESLNNIIICMTALDMKHRVQFLIGDNHRTFWIRHLEDGSSSWSPWSSFI</sequence>
<dbReference type="OrthoDB" id="17916at2"/>
<dbReference type="GeneID" id="81477970"/>